<dbReference type="Proteomes" id="UP001163835">
    <property type="component" value="Unassembled WGS sequence"/>
</dbReference>
<gene>
    <name evidence="1" type="ORF">F5876DRAFT_87903</name>
</gene>
<protein>
    <submittedName>
        <fullName evidence="1">Ribokinase-like protein</fullName>
    </submittedName>
</protein>
<evidence type="ECO:0000313" key="1">
    <source>
        <dbReference type="EMBL" id="KAJ3812133.1"/>
    </source>
</evidence>
<organism evidence="1 2">
    <name type="scientific">Lentinula aff. lateritia</name>
    <dbReference type="NCBI Taxonomy" id="2804960"/>
    <lineage>
        <taxon>Eukaryota</taxon>
        <taxon>Fungi</taxon>
        <taxon>Dikarya</taxon>
        <taxon>Basidiomycota</taxon>
        <taxon>Agaricomycotina</taxon>
        <taxon>Agaricomycetes</taxon>
        <taxon>Agaricomycetidae</taxon>
        <taxon>Agaricales</taxon>
        <taxon>Marasmiineae</taxon>
        <taxon>Omphalotaceae</taxon>
        <taxon>Lentinula</taxon>
    </lineage>
</organism>
<evidence type="ECO:0000313" key="2">
    <source>
        <dbReference type="Proteomes" id="UP001163835"/>
    </source>
</evidence>
<dbReference type="EMBL" id="MU795033">
    <property type="protein sequence ID" value="KAJ3812133.1"/>
    <property type="molecule type" value="Genomic_DNA"/>
</dbReference>
<name>A0ACC1U5R5_9AGAR</name>
<reference evidence="1" key="1">
    <citation type="submission" date="2022-09" db="EMBL/GenBank/DDBJ databases">
        <title>A Global Phylogenomic Analysis of the Shiitake Genus Lentinula.</title>
        <authorList>
            <consortium name="DOE Joint Genome Institute"/>
            <person name="Sierra-Patev S."/>
            <person name="Min B."/>
            <person name="Naranjo-Ortiz M."/>
            <person name="Looney B."/>
            <person name="Konkel Z."/>
            <person name="Slot J.C."/>
            <person name="Sakamoto Y."/>
            <person name="Steenwyk J.L."/>
            <person name="Rokas A."/>
            <person name="Carro J."/>
            <person name="Camarero S."/>
            <person name="Ferreira P."/>
            <person name="Molpeceres G."/>
            <person name="Ruiz-Duenas F.J."/>
            <person name="Serrano A."/>
            <person name="Henrissat B."/>
            <person name="Drula E."/>
            <person name="Hughes K.W."/>
            <person name="Mata J.L."/>
            <person name="Ishikawa N.K."/>
            <person name="Vargas-Isla R."/>
            <person name="Ushijima S."/>
            <person name="Smith C.A."/>
            <person name="Ahrendt S."/>
            <person name="Andreopoulos W."/>
            <person name="He G."/>
            <person name="Labutti K."/>
            <person name="Lipzen A."/>
            <person name="Ng V."/>
            <person name="Riley R."/>
            <person name="Sandor L."/>
            <person name="Barry K."/>
            <person name="Martinez A.T."/>
            <person name="Xiao Y."/>
            <person name="Gibbons J.G."/>
            <person name="Terashima K."/>
            <person name="Grigoriev I.V."/>
            <person name="Hibbett D.S."/>
        </authorList>
    </citation>
    <scope>NUCLEOTIDE SEQUENCE</scope>
    <source>
        <strain evidence="1">TMI1499</strain>
    </source>
</reference>
<comment type="caution">
    <text evidence="1">The sequence shown here is derived from an EMBL/GenBank/DDBJ whole genome shotgun (WGS) entry which is preliminary data.</text>
</comment>
<keyword evidence="2" id="KW-1185">Reference proteome</keyword>
<proteinExistence type="predicted"/>
<sequence length="380" mass="41496">MDHSPGSMLGNTPMPGMSGPMSGMPNGIGPGGMGSGMVGINSGINAMNGTGSDIPFFGSDFMNDIEVDGLDTIRTHHCAGYGRSGGSKTSAAELESIFQAMEFNELLRPTRVLTGYIPDAEALTAVARLVEKLRKQNPELIHMLDRDCMGDAGRLYVSADVVPVYRSLLPLSTIITPNWFEVEMLTGISLTDLHSLRHALTKLHKDFGVPNVAISSIPLTQWLSETLPYAIWPPSGSESEHLLCITSSVSNKNSPSDVHAQCVPLLPGYFSGVGDLFSSLVLAHYNPSLESSLPEVHLPFRTSLSEAVSQALTKTHAVLCKTFEYSERLPEEERLVTDDEKDAVEPIRKLRLVQSIDIIRSDFGDATRRLEHWSGFWERL</sequence>
<accession>A0ACC1U5R5</accession>